<dbReference type="AlphaFoldDB" id="A0A1V5SJ55"/>
<evidence type="ECO:0000256" key="4">
    <source>
        <dbReference type="ARBA" id="ARBA00020837"/>
    </source>
</evidence>
<dbReference type="EMBL" id="MWBQ01000206">
    <property type="protein sequence ID" value="OQA54589.1"/>
    <property type="molecule type" value="Genomic_DNA"/>
</dbReference>
<dbReference type="Proteomes" id="UP000485569">
    <property type="component" value="Unassembled WGS sequence"/>
</dbReference>
<accession>A0A1V5SJ55</accession>
<evidence type="ECO:0000256" key="10">
    <source>
        <dbReference type="ARBA" id="ARBA00024446"/>
    </source>
</evidence>
<comment type="cofactor">
    <cofactor evidence="1">
        <name>Zn(2+)</name>
        <dbReference type="ChEBI" id="CHEBI:29105"/>
    </cofactor>
</comment>
<evidence type="ECO:0000313" key="12">
    <source>
        <dbReference type="EMBL" id="OQA54589.1"/>
    </source>
</evidence>
<evidence type="ECO:0000256" key="8">
    <source>
        <dbReference type="ARBA" id="ARBA00023315"/>
    </source>
</evidence>
<gene>
    <name evidence="12" type="primary">pduL</name>
    <name evidence="12" type="ORF">BWY41_01994</name>
</gene>
<evidence type="ECO:0000256" key="2">
    <source>
        <dbReference type="ARBA" id="ARBA00007342"/>
    </source>
</evidence>
<dbReference type="GO" id="GO:0031469">
    <property type="term" value="C:bacterial microcompartment"/>
    <property type="evidence" value="ECO:0007669"/>
    <property type="project" value="UniProtKB-SubCell"/>
</dbReference>
<keyword evidence="10" id="KW-1283">Bacterial microcompartment</keyword>
<reference evidence="12" key="1">
    <citation type="submission" date="2017-02" db="EMBL/GenBank/DDBJ databases">
        <title>Delving into the versatile metabolic prowess of the omnipresent phylum Bacteroidetes.</title>
        <authorList>
            <person name="Nobu M.K."/>
            <person name="Mei R."/>
            <person name="Narihiro T."/>
            <person name="Kuroda K."/>
            <person name="Liu W.-T."/>
        </authorList>
    </citation>
    <scope>NUCLEOTIDE SEQUENCE</scope>
    <source>
        <strain evidence="12">ADurb.Bin276</strain>
    </source>
</reference>
<evidence type="ECO:0000256" key="7">
    <source>
        <dbReference type="ARBA" id="ARBA00022833"/>
    </source>
</evidence>
<name>A0A1V5SJ55_9BACT</name>
<evidence type="ECO:0000256" key="9">
    <source>
        <dbReference type="ARBA" id="ARBA00024322"/>
    </source>
</evidence>
<evidence type="ECO:0000256" key="5">
    <source>
        <dbReference type="ARBA" id="ARBA00022679"/>
    </source>
</evidence>
<dbReference type="Pfam" id="PF06130">
    <property type="entry name" value="PTAC"/>
    <property type="match status" value="1"/>
</dbReference>
<dbReference type="NCBIfam" id="NF011652">
    <property type="entry name" value="PRK15070.1"/>
    <property type="match status" value="1"/>
</dbReference>
<sequence length="224" mass="25025">MDEKNREKNQILTEIITETVYKYLADAGLTLDQDFNIPVEVSNRHVHLTREALDALFGQNYQLTKVRDISQPGEFASDEKVTLVSSKMRVIEGVRIVGPVRAYNQAELTVTDSFILGLSLPTRLSGDVTGSQPITMVGPKGAINLPEGAIRAARHIHMTPEDAEKYQVKNNQRVKVETEGENGVIFKDVIIRVSNKCKLAFHIDIEEANAANIQGTIYCRILYK</sequence>
<comment type="pathway">
    <text evidence="11">Polyol metabolism; 1,2-propanediol degradation.</text>
</comment>
<comment type="subcellular location">
    <subcellularLocation>
        <location evidence="9">Bacterial microcompartment</location>
    </subcellularLocation>
</comment>
<comment type="similarity">
    <text evidence="2 11">Belongs to the PduL family.</text>
</comment>
<organism evidence="12">
    <name type="scientific">Candidatus Atribacter allofermentans</name>
    <dbReference type="NCBI Taxonomy" id="1852833"/>
    <lineage>
        <taxon>Bacteria</taxon>
        <taxon>Pseudomonadati</taxon>
        <taxon>Atribacterota</taxon>
        <taxon>Atribacteria</taxon>
        <taxon>Atribacterales</taxon>
        <taxon>Atribacteraceae</taxon>
        <taxon>Atribacter</taxon>
    </lineage>
</organism>
<keyword evidence="5 11" id="KW-0808">Transferase</keyword>
<dbReference type="PANTHER" id="PTHR39453">
    <property type="entry name" value="PHOSPHATE PROPANOYLTRANSFERASE"/>
    <property type="match status" value="1"/>
</dbReference>
<dbReference type="GO" id="GO:0016747">
    <property type="term" value="F:acyltransferase activity, transferring groups other than amino-acyl groups"/>
    <property type="evidence" value="ECO:0007669"/>
    <property type="project" value="InterPro"/>
</dbReference>
<comment type="caution">
    <text evidence="12">The sequence shown here is derived from an EMBL/GenBank/DDBJ whole genome shotgun (WGS) entry which is preliminary data.</text>
</comment>
<dbReference type="GO" id="GO:0046872">
    <property type="term" value="F:metal ion binding"/>
    <property type="evidence" value="ECO:0007669"/>
    <property type="project" value="UniProtKB-KW"/>
</dbReference>
<evidence type="ECO:0000256" key="11">
    <source>
        <dbReference type="PIRNR" id="PIRNR010130"/>
    </source>
</evidence>
<dbReference type="EC" id="2.3.1.222" evidence="3 11"/>
<keyword evidence="8 11" id="KW-0012">Acyltransferase</keyword>
<dbReference type="PANTHER" id="PTHR39453:SF1">
    <property type="entry name" value="PHOSPHATE PROPANOYLTRANSFERASE"/>
    <property type="match status" value="1"/>
</dbReference>
<evidence type="ECO:0000256" key="6">
    <source>
        <dbReference type="ARBA" id="ARBA00022723"/>
    </source>
</evidence>
<dbReference type="PIRSF" id="PIRSF010130">
    <property type="entry name" value="PduL"/>
    <property type="match status" value="1"/>
</dbReference>
<proteinExistence type="inferred from homology"/>
<keyword evidence="7" id="KW-0862">Zinc</keyword>
<dbReference type="GO" id="GO:0051144">
    <property type="term" value="P:1,2-propanediol catabolic process"/>
    <property type="evidence" value="ECO:0007669"/>
    <property type="project" value="UniProtKB-UniPathway"/>
</dbReference>
<evidence type="ECO:0000256" key="1">
    <source>
        <dbReference type="ARBA" id="ARBA00001947"/>
    </source>
</evidence>
<evidence type="ECO:0000256" key="3">
    <source>
        <dbReference type="ARBA" id="ARBA00012206"/>
    </source>
</evidence>
<keyword evidence="6" id="KW-0479">Metal-binding</keyword>
<dbReference type="UniPathway" id="UPA00621"/>
<protein>
    <recommendedName>
        <fullName evidence="4 11">Phosphate propanoyltransferase</fullName>
        <ecNumber evidence="3 11">2.3.1.222</ecNumber>
    </recommendedName>
</protein>
<comment type="catalytic activity">
    <reaction evidence="11">
        <text>propanoyl-CoA + phosphate = propanoyl phosphate + CoA</text>
        <dbReference type="Rhea" id="RHEA:28046"/>
        <dbReference type="ChEBI" id="CHEBI:43474"/>
        <dbReference type="ChEBI" id="CHEBI:57287"/>
        <dbReference type="ChEBI" id="CHEBI:57392"/>
        <dbReference type="ChEBI" id="CHEBI:58933"/>
        <dbReference type="EC" id="2.3.1.222"/>
    </reaction>
</comment>
<dbReference type="InterPro" id="IPR008300">
    <property type="entry name" value="PTAC"/>
</dbReference>
<comment type="function">
    <text evidence="11">Involved in 1,2-propanediol (1,2-PD) degradation by catalyzing the conversion of propanoyl-CoA to propanoyl-phosphate.</text>
</comment>